<evidence type="ECO:0000313" key="1">
    <source>
        <dbReference type="EMBL" id="CAA9995162.1"/>
    </source>
</evidence>
<dbReference type="EMBL" id="CADCXU010003147">
    <property type="protein sequence ID" value="CAA9995162.1"/>
    <property type="molecule type" value="Genomic_DNA"/>
</dbReference>
<protein>
    <submittedName>
        <fullName evidence="1">Uncharacterized protein</fullName>
    </submittedName>
</protein>
<organism evidence="1 2">
    <name type="scientific">Nesidiocoris tenuis</name>
    <dbReference type="NCBI Taxonomy" id="355587"/>
    <lineage>
        <taxon>Eukaryota</taxon>
        <taxon>Metazoa</taxon>
        <taxon>Ecdysozoa</taxon>
        <taxon>Arthropoda</taxon>
        <taxon>Hexapoda</taxon>
        <taxon>Insecta</taxon>
        <taxon>Pterygota</taxon>
        <taxon>Neoptera</taxon>
        <taxon>Paraneoptera</taxon>
        <taxon>Hemiptera</taxon>
        <taxon>Heteroptera</taxon>
        <taxon>Panheteroptera</taxon>
        <taxon>Cimicomorpha</taxon>
        <taxon>Miridae</taxon>
        <taxon>Dicyphina</taxon>
        <taxon>Nesidiocoris</taxon>
    </lineage>
</organism>
<name>A0A6H5FZ94_9HEMI</name>
<gene>
    <name evidence="1" type="ORF">NTEN_LOCUS1953</name>
</gene>
<proteinExistence type="predicted"/>
<dbReference type="Proteomes" id="UP000479000">
    <property type="component" value="Unassembled WGS sequence"/>
</dbReference>
<dbReference type="AlphaFoldDB" id="A0A6H5FZ94"/>
<keyword evidence="2" id="KW-1185">Reference proteome</keyword>
<reference evidence="1 2" key="1">
    <citation type="submission" date="2020-02" db="EMBL/GenBank/DDBJ databases">
        <authorList>
            <person name="Ferguson B K."/>
        </authorList>
    </citation>
    <scope>NUCLEOTIDE SEQUENCE [LARGE SCALE GENOMIC DNA]</scope>
</reference>
<accession>A0A6H5FZ94</accession>
<sequence length="133" mass="15295">MSRQSFLSRSPSVITYWRLRLTMSALAAERRNQYCQKREEPQTLKNCFTNFLIRFLINTALRKGQLIWNTGSLKLASAILLYVHGGAIMVHEITPRTGGSQGGSCPPSQQIFTLRGMKSRNIEWVWPHRRTDN</sequence>
<evidence type="ECO:0000313" key="2">
    <source>
        <dbReference type="Proteomes" id="UP000479000"/>
    </source>
</evidence>